<dbReference type="SUPFAM" id="SSF49265">
    <property type="entry name" value="Fibronectin type III"/>
    <property type="match status" value="1"/>
</dbReference>
<keyword evidence="7" id="KW-1185">Reference proteome</keyword>
<organism evidence="6 7">
    <name type="scientific">Phocicoccus schoeneichii</name>
    <dbReference type="NCBI Taxonomy" id="1812261"/>
    <lineage>
        <taxon>Bacteria</taxon>
        <taxon>Bacillati</taxon>
        <taxon>Bacillota</taxon>
        <taxon>Bacilli</taxon>
        <taxon>Bacillales</taxon>
        <taxon>Salinicoccaceae</taxon>
        <taxon>Phocicoccus</taxon>
    </lineage>
</organism>
<dbReference type="PROSITE" id="PS51995">
    <property type="entry name" value="ATLF"/>
    <property type="match status" value="1"/>
</dbReference>
<dbReference type="Proteomes" id="UP000521032">
    <property type="component" value="Unassembled WGS sequence"/>
</dbReference>
<dbReference type="GO" id="GO:0005576">
    <property type="term" value="C:extracellular region"/>
    <property type="evidence" value="ECO:0007669"/>
    <property type="project" value="UniProtKB-SubCell"/>
</dbReference>
<evidence type="ECO:0000313" key="7">
    <source>
        <dbReference type="Proteomes" id="UP000521032"/>
    </source>
</evidence>
<dbReference type="Pfam" id="PF07737">
    <property type="entry name" value="ATLF"/>
    <property type="match status" value="1"/>
</dbReference>
<protein>
    <recommendedName>
        <fullName evidence="5">ATLF-like domain-containing protein</fullName>
    </recommendedName>
</protein>
<evidence type="ECO:0000259" key="5">
    <source>
        <dbReference type="PROSITE" id="PS51995"/>
    </source>
</evidence>
<dbReference type="GO" id="GO:0008237">
    <property type="term" value="F:metallopeptidase activity"/>
    <property type="evidence" value="ECO:0007669"/>
    <property type="project" value="InterPro"/>
</dbReference>
<dbReference type="InterPro" id="IPR047568">
    <property type="entry name" value="ATLF-like_dom"/>
</dbReference>
<feature type="transmembrane region" description="Helical" evidence="3">
    <location>
        <begin position="392"/>
        <end position="414"/>
    </location>
</feature>
<feature type="domain" description="ATLF-like" evidence="5">
    <location>
        <begin position="29"/>
        <end position="218"/>
    </location>
</feature>
<dbReference type="CDD" id="cd00063">
    <property type="entry name" value="FN3"/>
    <property type="match status" value="1"/>
</dbReference>
<name>A0A6V7R4D9_9BACL</name>
<comment type="subcellular location">
    <subcellularLocation>
        <location evidence="1">Secreted</location>
    </subcellularLocation>
</comment>
<evidence type="ECO:0000313" key="6">
    <source>
        <dbReference type="EMBL" id="CAD2072241.1"/>
    </source>
</evidence>
<feature type="signal peptide" evidence="4">
    <location>
        <begin position="1"/>
        <end position="25"/>
    </location>
</feature>
<dbReference type="AlphaFoldDB" id="A0A6V7R4D9"/>
<accession>A0A6V7R4D9</accession>
<comment type="caution">
    <text evidence="6">The sequence shown here is derived from an EMBL/GenBank/DDBJ whole genome shotgun (WGS) entry which is preliminary data.</text>
</comment>
<evidence type="ECO:0000256" key="2">
    <source>
        <dbReference type="ARBA" id="ARBA00022525"/>
    </source>
</evidence>
<keyword evidence="3" id="KW-0812">Transmembrane</keyword>
<keyword evidence="2" id="KW-0964">Secreted</keyword>
<keyword evidence="3" id="KW-1133">Transmembrane helix</keyword>
<keyword evidence="3" id="KW-0472">Membrane</keyword>
<dbReference type="InterPro" id="IPR003961">
    <property type="entry name" value="FN3_dom"/>
</dbReference>
<feature type="chain" id="PRO_5028330029" description="ATLF-like domain-containing protein" evidence="4">
    <location>
        <begin position="26"/>
        <end position="420"/>
    </location>
</feature>
<proteinExistence type="predicted"/>
<sequence>MKKFIMCLLVACFVLILPSVKLVQAAEMNPYLEKIIDLRIYNDDEKTNQEAREMIERLDHIDDSILRNISLSGATMILSDKKLVELPEFAELKGVVPRGHTEPWDDIPGLGGFISYAAIGKSDPSIKNNHGDINLELHEFGHIVDMYTINGVELSATEAFRAAHQKDKNNIFPTDDYFEYVDEYFAEVFAYYYYTEASRQTLYEKAPTTARFFDDLHTKILTVSERTESAFTVVWDEHVSGNSYMVRVNDKEYEVTEPEFSLDGLLGNSNYKVQVFTKDADGKVISSSYAKTVLTHKYENIDVSGLVDAYNEIKAIDVDNRTEVLNKLKIQADTMFTNIEHGRISQEKVDKLIDQIMVEAEDIKFDLVMKNMPKRPVTGVATPPQENPMKPYLPVIFASLGILVVASGVFVYLLRSNKKG</sequence>
<dbReference type="InterPro" id="IPR024079">
    <property type="entry name" value="MetalloPept_cat_dom_sf"/>
</dbReference>
<evidence type="ECO:0000256" key="3">
    <source>
        <dbReference type="SAM" id="Phobius"/>
    </source>
</evidence>
<dbReference type="EMBL" id="CAJEWE010000004">
    <property type="protein sequence ID" value="CAD2072241.1"/>
    <property type="molecule type" value="Genomic_DNA"/>
</dbReference>
<dbReference type="InterPro" id="IPR036116">
    <property type="entry name" value="FN3_sf"/>
</dbReference>
<evidence type="ECO:0000256" key="1">
    <source>
        <dbReference type="ARBA" id="ARBA00004613"/>
    </source>
</evidence>
<dbReference type="InterPro" id="IPR014781">
    <property type="entry name" value="Anthrax_toxin_lethal/edema_N/C"/>
</dbReference>
<keyword evidence="4" id="KW-0732">Signal</keyword>
<gene>
    <name evidence="6" type="ORF">JEOSCH030_00254</name>
</gene>
<reference evidence="6 7" key="1">
    <citation type="submission" date="2020-07" db="EMBL/GenBank/DDBJ databases">
        <authorList>
            <person name="Criscuolo A."/>
        </authorList>
    </citation>
    <scope>NUCLEOTIDE SEQUENCE [LARGE SCALE GENOMIC DNA]</scope>
    <source>
        <strain evidence="7">CIP 111030</strain>
    </source>
</reference>
<dbReference type="SUPFAM" id="SSF55486">
    <property type="entry name" value="Metalloproteases ('zincins'), catalytic domain"/>
    <property type="match status" value="1"/>
</dbReference>
<dbReference type="Gene3D" id="3.40.390.10">
    <property type="entry name" value="Collagenase (Catalytic Domain)"/>
    <property type="match status" value="1"/>
</dbReference>
<evidence type="ECO:0000256" key="4">
    <source>
        <dbReference type="SAM" id="SignalP"/>
    </source>
</evidence>